<name>A0A7W6G558_9SPHN</name>
<feature type="transmembrane region" description="Helical" evidence="1">
    <location>
        <begin position="884"/>
        <end position="907"/>
    </location>
</feature>
<accession>A0A7W6G558</accession>
<feature type="transmembrane region" description="Helical" evidence="1">
    <location>
        <begin position="1020"/>
        <end position="1043"/>
    </location>
</feature>
<feature type="transmembrane region" description="Helical" evidence="1">
    <location>
        <begin position="432"/>
        <end position="453"/>
    </location>
</feature>
<feature type="transmembrane region" description="Helical" evidence="1">
    <location>
        <begin position="542"/>
        <end position="561"/>
    </location>
</feature>
<dbReference type="InterPro" id="IPR027463">
    <property type="entry name" value="AcrB_DN_DC_subdom"/>
</dbReference>
<feature type="transmembrane region" description="Helical" evidence="1">
    <location>
        <begin position="12"/>
        <end position="31"/>
    </location>
</feature>
<dbReference type="Gene3D" id="3.30.70.1320">
    <property type="entry name" value="Multidrug efflux transporter AcrB pore domain like"/>
    <property type="match status" value="1"/>
</dbReference>
<dbReference type="SUPFAM" id="SSF82714">
    <property type="entry name" value="Multidrug efflux transporter AcrB TolC docking domain, DN and DC subdomains"/>
    <property type="match status" value="2"/>
</dbReference>
<dbReference type="Gene3D" id="1.20.1640.10">
    <property type="entry name" value="Multidrug efflux transporter AcrB transmembrane domain"/>
    <property type="match status" value="2"/>
</dbReference>
<keyword evidence="3" id="KW-1185">Reference proteome</keyword>
<feature type="transmembrane region" description="Helical" evidence="1">
    <location>
        <begin position="361"/>
        <end position="381"/>
    </location>
</feature>
<dbReference type="InterPro" id="IPR001036">
    <property type="entry name" value="Acrflvin-R"/>
</dbReference>
<feature type="transmembrane region" description="Helical" evidence="1">
    <location>
        <begin position="938"/>
        <end position="961"/>
    </location>
</feature>
<keyword evidence="1" id="KW-0812">Transmembrane</keyword>
<feature type="transmembrane region" description="Helical" evidence="1">
    <location>
        <begin position="989"/>
        <end position="1008"/>
    </location>
</feature>
<sequence length="1061" mass="113407">MNAIVRVALARPYTFIVMAMLITIAGVLAAVRTPTDIFPNIRIPVIAVAWTYNGLSPEDMSGRINLPFQRALTTTVNDIEHIEGQSLTGIGITKIYFQPGVDIRTANAQVTAISQTILRQMPPGVNPPLILNYNASTVPIVQIALAGHGLNEQQLYDFGFNSIRSRLITVPGAAIPFPFGGKVRQIQVDLDPRAMQSRGITAQDVGAALASQTQITPAGFVKMGEFQYNFRLNNAPSSIEQLNDLPIRTINGAVIRMRDVAHVRDGSAPQQNVVHVNGQRSALLTVLKSGATSTISVVEGIKAMLPQVMTGLPPALTATPVNDQSIFVKAAVTGVMHEGLIAAVLTSLMILLFLGSWRSTLIVATSIPLSVLGALAALSMFDQTLNVMTLGGLALAVGILVDMATVTIENIESHLEMGKSVRGAILDGSRQIIMPAFLSLVCICIVFVPMFYLPGVSGYLFVPMALSVIFAMIMSYILSFTLVPTMAMSLLRQHDQDDHAPKAPPGLLAPLVAFQAGFERRFAAFRDRYGRALTVILDHRRMFATGFLCFALASLALIPFLGRNFFPLVDGGSITLHVRAPTGTRIEETSSLFQQVAKAIRQEIPANELEAIADNIGLPTSSINTVYNATGTIGPQDGDIIVNLKPGHRPTEGYIRALRAKLPRLFPQASFAFLPSDITSQILNFGAPAPLDIQVTGRKPAEVRAHAERILRAIHGIDGLVDARIQQPASYPELRFDVDRTRINQLGMTEADITSSVATSIAGSSQAAPVFWLNPENRVTYPVAIQMPEYRVNSLQDIAGLPIRTRTTTPQVLGALGTISRGTTTAVESQYDILPLINVYAGADGRDLGAVAGDVQKALAGLEKDKPKTVTVTVRGQYQSMNTAFTGMGFGLLAAVVLIYLLIVINFQSWVDPFIIVSALPAALAGICWMLFASATPLSVPALTGAIMCMGVATANSILVVSFARERLDEHGDAIRAAMEAGVSRLRPVLMTALAMIIGMAPMALGLGEGGEQNAPLGRAVVGGLAFATCASLLFVPTLFAIIHGARAHRRDASKGVPAHV</sequence>
<dbReference type="RefSeq" id="WP_183622601.1">
    <property type="nucleotide sequence ID" value="NZ_JACIDX010000002.1"/>
</dbReference>
<gene>
    <name evidence="2" type="ORF">GGR38_000652</name>
</gene>
<feature type="transmembrane region" description="Helical" evidence="1">
    <location>
        <begin position="387"/>
        <end position="411"/>
    </location>
</feature>
<proteinExistence type="predicted"/>
<dbReference type="SUPFAM" id="SSF82693">
    <property type="entry name" value="Multidrug efflux transporter AcrB pore domain, PN1, PN2, PC1 and PC2 subdomains"/>
    <property type="match status" value="2"/>
</dbReference>
<dbReference type="Pfam" id="PF00873">
    <property type="entry name" value="ACR_tran"/>
    <property type="match status" value="1"/>
</dbReference>
<dbReference type="Gene3D" id="3.30.70.1440">
    <property type="entry name" value="Multidrug efflux transporter AcrB pore domain"/>
    <property type="match status" value="1"/>
</dbReference>
<reference evidence="2 3" key="1">
    <citation type="submission" date="2020-08" db="EMBL/GenBank/DDBJ databases">
        <title>Genomic Encyclopedia of Type Strains, Phase IV (KMG-IV): sequencing the most valuable type-strain genomes for metagenomic binning, comparative biology and taxonomic classification.</title>
        <authorList>
            <person name="Goeker M."/>
        </authorList>
    </citation>
    <scope>NUCLEOTIDE SEQUENCE [LARGE SCALE GENOMIC DNA]</scope>
    <source>
        <strain evidence="2 3">DSM 27057</strain>
    </source>
</reference>
<keyword evidence="1" id="KW-0472">Membrane</keyword>
<dbReference type="PANTHER" id="PTHR32063">
    <property type="match status" value="1"/>
</dbReference>
<dbReference type="GO" id="GO:0042910">
    <property type="term" value="F:xenobiotic transmembrane transporter activity"/>
    <property type="evidence" value="ECO:0007669"/>
    <property type="project" value="TreeGrafter"/>
</dbReference>
<feature type="transmembrane region" description="Helical" evidence="1">
    <location>
        <begin position="914"/>
        <end position="932"/>
    </location>
</feature>
<dbReference type="PANTHER" id="PTHR32063:SF8">
    <property type="entry name" value="CATION EFFLUX PROTEIN"/>
    <property type="match status" value="1"/>
</dbReference>
<dbReference type="SUPFAM" id="SSF82866">
    <property type="entry name" value="Multidrug efflux transporter AcrB transmembrane domain"/>
    <property type="match status" value="2"/>
</dbReference>
<keyword evidence="1" id="KW-1133">Transmembrane helix</keyword>
<feature type="transmembrane region" description="Helical" evidence="1">
    <location>
        <begin position="335"/>
        <end position="354"/>
    </location>
</feature>
<evidence type="ECO:0000256" key="1">
    <source>
        <dbReference type="SAM" id="Phobius"/>
    </source>
</evidence>
<dbReference type="Gene3D" id="3.30.70.1430">
    <property type="entry name" value="Multidrug efflux transporter AcrB pore domain"/>
    <property type="match status" value="2"/>
</dbReference>
<comment type="caution">
    <text evidence="2">The sequence shown here is derived from an EMBL/GenBank/DDBJ whole genome shotgun (WGS) entry which is preliminary data.</text>
</comment>
<evidence type="ECO:0000313" key="2">
    <source>
        <dbReference type="EMBL" id="MBB3953725.1"/>
    </source>
</evidence>
<dbReference type="EMBL" id="JACIDX010000002">
    <property type="protein sequence ID" value="MBB3953725.1"/>
    <property type="molecule type" value="Genomic_DNA"/>
</dbReference>
<dbReference type="GO" id="GO:0005886">
    <property type="term" value="C:plasma membrane"/>
    <property type="evidence" value="ECO:0007669"/>
    <property type="project" value="TreeGrafter"/>
</dbReference>
<evidence type="ECO:0000313" key="3">
    <source>
        <dbReference type="Proteomes" id="UP000548867"/>
    </source>
</evidence>
<feature type="transmembrane region" description="Helical" evidence="1">
    <location>
        <begin position="459"/>
        <end position="483"/>
    </location>
</feature>
<dbReference type="Gene3D" id="3.30.2090.10">
    <property type="entry name" value="Multidrug efflux transporter AcrB TolC docking domain, DN and DC subdomains"/>
    <property type="match status" value="2"/>
</dbReference>
<dbReference type="Proteomes" id="UP000548867">
    <property type="component" value="Unassembled WGS sequence"/>
</dbReference>
<organism evidence="2 3">
    <name type="scientific">Novosphingobium sediminicola</name>
    <dbReference type="NCBI Taxonomy" id="563162"/>
    <lineage>
        <taxon>Bacteria</taxon>
        <taxon>Pseudomonadati</taxon>
        <taxon>Pseudomonadota</taxon>
        <taxon>Alphaproteobacteria</taxon>
        <taxon>Sphingomonadales</taxon>
        <taxon>Sphingomonadaceae</taxon>
        <taxon>Novosphingobium</taxon>
    </lineage>
</organism>
<dbReference type="AlphaFoldDB" id="A0A7W6G558"/>
<protein>
    <submittedName>
        <fullName evidence="2">Multidrug efflux pump subunit AcrB</fullName>
    </submittedName>
</protein>
<dbReference type="PRINTS" id="PR00702">
    <property type="entry name" value="ACRIFLAVINRP"/>
</dbReference>